<dbReference type="InterPro" id="IPR040359">
    <property type="entry name" value="GDU"/>
</dbReference>
<keyword evidence="4 8" id="KW-0812">Transmembrane</keyword>
<comment type="similarity">
    <text evidence="2">Belongs to the GLUTAMINE DUMPER 1 (TC 9.B.60) family.</text>
</comment>
<proteinExistence type="inferred from homology"/>
<dbReference type="GO" id="GO:0006865">
    <property type="term" value="P:amino acid transport"/>
    <property type="evidence" value="ECO:0007669"/>
    <property type="project" value="UniProtKB-KW"/>
</dbReference>
<evidence type="ECO:0000313" key="9">
    <source>
        <dbReference type="EMBL" id="CAA2964275.1"/>
    </source>
</evidence>
<accession>A0A8S0Q9F5</accession>
<dbReference type="GO" id="GO:0016020">
    <property type="term" value="C:membrane"/>
    <property type="evidence" value="ECO:0007669"/>
    <property type="project" value="UniProtKB-SubCell"/>
</dbReference>
<keyword evidence="6 8" id="KW-1133">Transmembrane helix</keyword>
<evidence type="ECO:0000256" key="2">
    <source>
        <dbReference type="ARBA" id="ARBA00009977"/>
    </source>
</evidence>
<evidence type="ECO:0000256" key="1">
    <source>
        <dbReference type="ARBA" id="ARBA00004167"/>
    </source>
</evidence>
<evidence type="ECO:0000256" key="7">
    <source>
        <dbReference type="ARBA" id="ARBA00023136"/>
    </source>
</evidence>
<dbReference type="Proteomes" id="UP000594638">
    <property type="component" value="Unassembled WGS sequence"/>
</dbReference>
<dbReference type="OrthoDB" id="1930784at2759"/>
<organism evidence="9 10">
    <name type="scientific">Olea europaea subsp. europaea</name>
    <dbReference type="NCBI Taxonomy" id="158383"/>
    <lineage>
        <taxon>Eukaryota</taxon>
        <taxon>Viridiplantae</taxon>
        <taxon>Streptophyta</taxon>
        <taxon>Embryophyta</taxon>
        <taxon>Tracheophyta</taxon>
        <taxon>Spermatophyta</taxon>
        <taxon>Magnoliopsida</taxon>
        <taxon>eudicotyledons</taxon>
        <taxon>Gunneridae</taxon>
        <taxon>Pentapetalae</taxon>
        <taxon>asterids</taxon>
        <taxon>lamiids</taxon>
        <taxon>Lamiales</taxon>
        <taxon>Oleaceae</taxon>
        <taxon>Oleeae</taxon>
        <taxon>Olea</taxon>
    </lineage>
</organism>
<sequence>MSLFHNCMKILLDLKIGIVEASAASYSSPAQLLPWYLPMRYHFRGLATVLGLIGFALLGLACSYWKHFSYLENQGKIERDLKAGEVNDKLLANFEEMYLVIMAGQEK</sequence>
<reference evidence="9 10" key="1">
    <citation type="submission" date="2019-12" db="EMBL/GenBank/DDBJ databases">
        <authorList>
            <person name="Alioto T."/>
            <person name="Alioto T."/>
            <person name="Gomez Garrido J."/>
        </authorList>
    </citation>
    <scope>NUCLEOTIDE SEQUENCE [LARGE SCALE GENOMIC DNA]</scope>
</reference>
<evidence type="ECO:0000256" key="8">
    <source>
        <dbReference type="SAM" id="Phobius"/>
    </source>
</evidence>
<evidence type="ECO:0000313" key="10">
    <source>
        <dbReference type="Proteomes" id="UP000594638"/>
    </source>
</evidence>
<dbReference type="PANTHER" id="PTHR33228:SF77">
    <property type="entry name" value="PROTEIN GLUTAMINE DUMPER 2"/>
    <property type="match status" value="1"/>
</dbReference>
<dbReference type="AlphaFoldDB" id="A0A8S0Q9F5"/>
<dbReference type="GO" id="GO:0080143">
    <property type="term" value="P:regulation of amino acid export"/>
    <property type="evidence" value="ECO:0007669"/>
    <property type="project" value="InterPro"/>
</dbReference>
<name>A0A8S0Q9F5_OLEEU</name>
<protein>
    <submittedName>
        <fullName evidence="9">Uncharacterized protein</fullName>
    </submittedName>
</protein>
<gene>
    <name evidence="9" type="ORF">OLEA9_A003493</name>
</gene>
<evidence type="ECO:0000256" key="5">
    <source>
        <dbReference type="ARBA" id="ARBA00022970"/>
    </source>
</evidence>
<keyword evidence="7 8" id="KW-0472">Membrane</keyword>
<evidence type="ECO:0000256" key="3">
    <source>
        <dbReference type="ARBA" id="ARBA00022448"/>
    </source>
</evidence>
<keyword evidence="3" id="KW-0813">Transport</keyword>
<comment type="caution">
    <text evidence="9">The sequence shown here is derived from an EMBL/GenBank/DDBJ whole genome shotgun (WGS) entry which is preliminary data.</text>
</comment>
<evidence type="ECO:0000256" key="4">
    <source>
        <dbReference type="ARBA" id="ARBA00022692"/>
    </source>
</evidence>
<comment type="subcellular location">
    <subcellularLocation>
        <location evidence="1">Membrane</location>
        <topology evidence="1">Single-pass membrane protein</topology>
    </subcellularLocation>
</comment>
<dbReference type="PANTHER" id="PTHR33228">
    <property type="entry name" value="PROTEIN GLUTAMINE DUMPER 4-RELATED"/>
    <property type="match status" value="1"/>
</dbReference>
<evidence type="ECO:0000256" key="6">
    <source>
        <dbReference type="ARBA" id="ARBA00022989"/>
    </source>
</evidence>
<dbReference type="EMBL" id="CACTIH010001822">
    <property type="protein sequence ID" value="CAA2964275.1"/>
    <property type="molecule type" value="Genomic_DNA"/>
</dbReference>
<feature type="transmembrane region" description="Helical" evidence="8">
    <location>
        <begin position="41"/>
        <end position="65"/>
    </location>
</feature>
<dbReference type="Gramene" id="OE9A003493T1">
    <property type="protein sequence ID" value="OE9A003493C1"/>
    <property type="gene ID" value="OE9A003493"/>
</dbReference>
<keyword evidence="10" id="KW-1185">Reference proteome</keyword>
<keyword evidence="5" id="KW-0029">Amino-acid transport</keyword>